<dbReference type="PANTHER" id="PTHR44329">
    <property type="entry name" value="SERINE/THREONINE-PROTEIN KINASE TNNI3K-RELATED"/>
    <property type="match status" value="1"/>
</dbReference>
<evidence type="ECO:0000259" key="2">
    <source>
        <dbReference type="PROSITE" id="PS50011"/>
    </source>
</evidence>
<keyword evidence="3" id="KW-0418">Kinase</keyword>
<dbReference type="InterPro" id="IPR001245">
    <property type="entry name" value="Ser-Thr/Tyr_kinase_cat_dom"/>
</dbReference>
<gene>
    <name evidence="3" type="ORF">P691DRAFT_686813</name>
</gene>
<feature type="non-terminal residue" evidence="3">
    <location>
        <position position="1"/>
    </location>
</feature>
<proteinExistence type="predicted"/>
<dbReference type="PRINTS" id="PR00109">
    <property type="entry name" value="TYRKINASE"/>
</dbReference>
<dbReference type="Pfam" id="PF07714">
    <property type="entry name" value="PK_Tyr_Ser-Thr"/>
    <property type="match status" value="1"/>
</dbReference>
<keyword evidence="3" id="KW-0808">Transferase</keyword>
<dbReference type="OrthoDB" id="4062651at2759"/>
<dbReference type="SUPFAM" id="SSF56112">
    <property type="entry name" value="Protein kinase-like (PK-like)"/>
    <property type="match status" value="1"/>
</dbReference>
<keyword evidence="4" id="KW-1185">Reference proteome</keyword>
<dbReference type="GO" id="GO:0004674">
    <property type="term" value="F:protein serine/threonine kinase activity"/>
    <property type="evidence" value="ECO:0007669"/>
    <property type="project" value="TreeGrafter"/>
</dbReference>
<evidence type="ECO:0000313" key="4">
    <source>
        <dbReference type="Proteomes" id="UP000807342"/>
    </source>
</evidence>
<name>A0A9P5WZP0_9AGAR</name>
<sequence>RRSILMALLRLAAAHGQYPQQLRLDDIQYEPSALTAGRFGEVYKGQYEGQKICLKIFKLYERSQVDHLNKKFLREAIIWSDLYHPNVLPFSGAYHVSDPRPRIGLVSPWMDNGNLSEYLKSHPGERRLPFVRPGCSIWPPYLHQNEVVHGDLKGVNILVDVNGSARLADFGLSSVIDADILRWTSLETMTRAGGTTRWVAPEMADDPKGGGLSRPNFASDIYSLASIFTGRIPFHEIPNDIAVLYSVMRGVRQIRPTHEVAPELTDHIWEMMKECWSVAPSDRPIVGQVVKQFSVIVPFSSRQQTAEAEPWINLTARRTSTRLSEWDKVFLVNAVSPTGIFRIQRLILFRV</sequence>
<dbReference type="InterPro" id="IPR000719">
    <property type="entry name" value="Prot_kinase_dom"/>
</dbReference>
<reference evidence="3" key="1">
    <citation type="submission" date="2020-11" db="EMBL/GenBank/DDBJ databases">
        <authorList>
            <consortium name="DOE Joint Genome Institute"/>
            <person name="Ahrendt S."/>
            <person name="Riley R."/>
            <person name="Andreopoulos W."/>
            <person name="Labutti K."/>
            <person name="Pangilinan J."/>
            <person name="Ruiz-Duenas F.J."/>
            <person name="Barrasa J.M."/>
            <person name="Sanchez-Garcia M."/>
            <person name="Camarero S."/>
            <person name="Miyauchi S."/>
            <person name="Serrano A."/>
            <person name="Linde D."/>
            <person name="Babiker R."/>
            <person name="Drula E."/>
            <person name="Ayuso-Fernandez I."/>
            <person name="Pacheco R."/>
            <person name="Padilla G."/>
            <person name="Ferreira P."/>
            <person name="Barriuso J."/>
            <person name="Kellner H."/>
            <person name="Castanera R."/>
            <person name="Alfaro M."/>
            <person name="Ramirez L."/>
            <person name="Pisabarro A.G."/>
            <person name="Kuo A."/>
            <person name="Tritt A."/>
            <person name="Lipzen A."/>
            <person name="He G."/>
            <person name="Yan M."/>
            <person name="Ng V."/>
            <person name="Cullen D."/>
            <person name="Martin F."/>
            <person name="Rosso M.-N."/>
            <person name="Henrissat B."/>
            <person name="Hibbett D."/>
            <person name="Martinez A.T."/>
            <person name="Grigoriev I.V."/>
        </authorList>
    </citation>
    <scope>NUCLEOTIDE SEQUENCE</scope>
    <source>
        <strain evidence="3">MF-IS2</strain>
    </source>
</reference>
<evidence type="ECO:0000256" key="1">
    <source>
        <dbReference type="SAM" id="SignalP"/>
    </source>
</evidence>
<dbReference type="PANTHER" id="PTHR44329:SF214">
    <property type="entry name" value="PROTEIN KINASE DOMAIN-CONTAINING PROTEIN"/>
    <property type="match status" value="1"/>
</dbReference>
<dbReference type="Gene3D" id="1.10.510.10">
    <property type="entry name" value="Transferase(Phosphotransferase) domain 1"/>
    <property type="match status" value="1"/>
</dbReference>
<feature type="domain" description="Protein kinase" evidence="2">
    <location>
        <begin position="28"/>
        <end position="312"/>
    </location>
</feature>
<dbReference type="SMART" id="SM00220">
    <property type="entry name" value="S_TKc"/>
    <property type="match status" value="1"/>
</dbReference>
<dbReference type="InterPro" id="IPR008271">
    <property type="entry name" value="Ser/Thr_kinase_AS"/>
</dbReference>
<organism evidence="3 4">
    <name type="scientific">Macrolepiota fuliginosa MF-IS2</name>
    <dbReference type="NCBI Taxonomy" id="1400762"/>
    <lineage>
        <taxon>Eukaryota</taxon>
        <taxon>Fungi</taxon>
        <taxon>Dikarya</taxon>
        <taxon>Basidiomycota</taxon>
        <taxon>Agaricomycotina</taxon>
        <taxon>Agaricomycetes</taxon>
        <taxon>Agaricomycetidae</taxon>
        <taxon>Agaricales</taxon>
        <taxon>Agaricineae</taxon>
        <taxon>Agaricaceae</taxon>
        <taxon>Macrolepiota</taxon>
    </lineage>
</organism>
<dbReference type="EMBL" id="MU152333">
    <property type="protein sequence ID" value="KAF9440682.1"/>
    <property type="molecule type" value="Genomic_DNA"/>
</dbReference>
<accession>A0A9P5WZP0</accession>
<protein>
    <submittedName>
        <fullName evidence="3">Kinase-like protein</fullName>
    </submittedName>
</protein>
<dbReference type="GO" id="GO:0005524">
    <property type="term" value="F:ATP binding"/>
    <property type="evidence" value="ECO:0007669"/>
    <property type="project" value="InterPro"/>
</dbReference>
<evidence type="ECO:0000313" key="3">
    <source>
        <dbReference type="EMBL" id="KAF9440682.1"/>
    </source>
</evidence>
<feature type="signal peptide" evidence="1">
    <location>
        <begin position="1"/>
        <end position="16"/>
    </location>
</feature>
<dbReference type="AlphaFoldDB" id="A0A9P5WZP0"/>
<dbReference type="Proteomes" id="UP000807342">
    <property type="component" value="Unassembled WGS sequence"/>
</dbReference>
<keyword evidence="1" id="KW-0732">Signal</keyword>
<dbReference type="PROSITE" id="PS50011">
    <property type="entry name" value="PROTEIN_KINASE_DOM"/>
    <property type="match status" value="1"/>
</dbReference>
<dbReference type="InterPro" id="IPR011009">
    <property type="entry name" value="Kinase-like_dom_sf"/>
</dbReference>
<dbReference type="PROSITE" id="PS00108">
    <property type="entry name" value="PROTEIN_KINASE_ST"/>
    <property type="match status" value="1"/>
</dbReference>
<feature type="chain" id="PRO_5040123699" evidence="1">
    <location>
        <begin position="17"/>
        <end position="351"/>
    </location>
</feature>
<comment type="caution">
    <text evidence="3">The sequence shown here is derived from an EMBL/GenBank/DDBJ whole genome shotgun (WGS) entry which is preliminary data.</text>
</comment>
<dbReference type="InterPro" id="IPR051681">
    <property type="entry name" value="Ser/Thr_Kinases-Pseudokinases"/>
</dbReference>